<proteinExistence type="inferred from homology"/>
<evidence type="ECO:0000256" key="2">
    <source>
        <dbReference type="ARBA" id="ARBA00023015"/>
    </source>
</evidence>
<keyword evidence="5" id="KW-0804">Transcription</keyword>
<dbReference type="GO" id="GO:0005634">
    <property type="term" value="C:nucleus"/>
    <property type="evidence" value="ECO:0007669"/>
    <property type="project" value="UniProtKB-SubCell"/>
</dbReference>
<dbReference type="PANTHER" id="PTHR31985">
    <property type="entry name" value="ETHYLENE-RESPONSIVE TRANSCRIPTION FACTOR ERF042-RELATED"/>
    <property type="match status" value="1"/>
</dbReference>
<dbReference type="AlphaFoldDB" id="A0A7J6WA23"/>
<dbReference type="SMART" id="SM00380">
    <property type="entry name" value="AP2"/>
    <property type="match status" value="1"/>
</dbReference>
<evidence type="ECO:0000313" key="10">
    <source>
        <dbReference type="Proteomes" id="UP000554482"/>
    </source>
</evidence>
<accession>A0A7J6WA23</accession>
<comment type="caution">
    <text evidence="9">The sequence shown here is derived from an EMBL/GenBank/DDBJ whole genome shotgun (WGS) entry which is preliminary data.</text>
</comment>
<evidence type="ECO:0000256" key="5">
    <source>
        <dbReference type="ARBA" id="ARBA00023163"/>
    </source>
</evidence>
<sequence length="196" mass="21622">MGSALKKHRLGVLKQGHAAPNFKGIRMKTWGKWVSEIRKPQSKERIWLGSYDTPEKAARAYDAALYCLQGLEGKFNFNDNERPKIPSNLQHPLSISEIKAVAATFASSKCLSSTSPVTVMNPPEMLNTGVEVESTFDVDPQSGAGVSGPCTFFPDSFLLDELITIEPDSIWALLEETENLSHQSENRVRPPQSASM</sequence>
<comment type="subcellular location">
    <subcellularLocation>
        <location evidence="1">Nucleus</location>
    </subcellularLocation>
</comment>
<keyword evidence="10" id="KW-1185">Reference proteome</keyword>
<dbReference type="GO" id="GO:0003677">
    <property type="term" value="F:DNA binding"/>
    <property type="evidence" value="ECO:0007669"/>
    <property type="project" value="UniProtKB-KW"/>
</dbReference>
<dbReference type="SUPFAM" id="SSF54171">
    <property type="entry name" value="DNA-binding domain"/>
    <property type="match status" value="1"/>
</dbReference>
<evidence type="ECO:0000256" key="6">
    <source>
        <dbReference type="ARBA" id="ARBA00023242"/>
    </source>
</evidence>
<dbReference type="PANTHER" id="PTHR31985:SF273">
    <property type="entry name" value="ETHYLENE-RESPONSIVE TRANSCRIPTION FACTOR ERF017"/>
    <property type="match status" value="1"/>
</dbReference>
<evidence type="ECO:0000256" key="4">
    <source>
        <dbReference type="ARBA" id="ARBA00023159"/>
    </source>
</evidence>
<evidence type="ECO:0000259" key="8">
    <source>
        <dbReference type="PROSITE" id="PS51032"/>
    </source>
</evidence>
<gene>
    <name evidence="9" type="ORF">FRX31_017354</name>
</gene>
<keyword evidence="4" id="KW-0010">Activator</keyword>
<reference evidence="9 10" key="1">
    <citation type="submission" date="2020-06" db="EMBL/GenBank/DDBJ databases">
        <title>Transcriptomic and genomic resources for Thalictrum thalictroides and T. hernandezii: Facilitating candidate gene discovery in an emerging model plant lineage.</title>
        <authorList>
            <person name="Arias T."/>
            <person name="Riano-Pachon D.M."/>
            <person name="Di Stilio V.S."/>
        </authorList>
    </citation>
    <scope>NUCLEOTIDE SEQUENCE [LARGE SCALE GENOMIC DNA]</scope>
    <source>
        <strain evidence="10">cv. WT478/WT964</strain>
        <tissue evidence="9">Leaves</tissue>
    </source>
</reference>
<evidence type="ECO:0000256" key="3">
    <source>
        <dbReference type="ARBA" id="ARBA00023125"/>
    </source>
</evidence>
<dbReference type="InterPro" id="IPR001471">
    <property type="entry name" value="AP2/ERF_dom"/>
</dbReference>
<dbReference type="InterPro" id="IPR036955">
    <property type="entry name" value="AP2/ERF_dom_sf"/>
</dbReference>
<dbReference type="InterPro" id="IPR051032">
    <property type="entry name" value="AP2/ERF_TF_ERF_subfamily"/>
</dbReference>
<dbReference type="CDD" id="cd00018">
    <property type="entry name" value="AP2"/>
    <property type="match status" value="1"/>
</dbReference>
<dbReference type="EMBL" id="JABWDY010020550">
    <property type="protein sequence ID" value="KAF5193062.1"/>
    <property type="molecule type" value="Genomic_DNA"/>
</dbReference>
<keyword evidence="6" id="KW-0539">Nucleus</keyword>
<evidence type="ECO:0000256" key="7">
    <source>
        <dbReference type="ARBA" id="ARBA00024343"/>
    </source>
</evidence>
<comment type="similarity">
    <text evidence="7">Belongs to the AP2/ERF transcription factor family. ERF subfamily.</text>
</comment>
<evidence type="ECO:0000256" key="1">
    <source>
        <dbReference type="ARBA" id="ARBA00004123"/>
    </source>
</evidence>
<evidence type="ECO:0000313" key="9">
    <source>
        <dbReference type="EMBL" id="KAF5193062.1"/>
    </source>
</evidence>
<name>A0A7J6WA23_THATH</name>
<feature type="domain" description="AP2/ERF" evidence="8">
    <location>
        <begin position="21"/>
        <end position="78"/>
    </location>
</feature>
<dbReference type="Pfam" id="PF00847">
    <property type="entry name" value="AP2"/>
    <property type="match status" value="1"/>
</dbReference>
<dbReference type="PRINTS" id="PR00367">
    <property type="entry name" value="ETHRSPELEMNT"/>
</dbReference>
<dbReference type="OrthoDB" id="1918918at2759"/>
<dbReference type="InterPro" id="IPR016177">
    <property type="entry name" value="DNA-bd_dom_sf"/>
</dbReference>
<dbReference type="PROSITE" id="PS51032">
    <property type="entry name" value="AP2_ERF"/>
    <property type="match status" value="1"/>
</dbReference>
<organism evidence="9 10">
    <name type="scientific">Thalictrum thalictroides</name>
    <name type="common">Rue-anemone</name>
    <name type="synonym">Anemone thalictroides</name>
    <dbReference type="NCBI Taxonomy" id="46969"/>
    <lineage>
        <taxon>Eukaryota</taxon>
        <taxon>Viridiplantae</taxon>
        <taxon>Streptophyta</taxon>
        <taxon>Embryophyta</taxon>
        <taxon>Tracheophyta</taxon>
        <taxon>Spermatophyta</taxon>
        <taxon>Magnoliopsida</taxon>
        <taxon>Ranunculales</taxon>
        <taxon>Ranunculaceae</taxon>
        <taxon>Thalictroideae</taxon>
        <taxon>Thalictrum</taxon>
    </lineage>
</organism>
<protein>
    <submittedName>
        <fullName evidence="9">Ethylene-responsive transcription factor</fullName>
    </submittedName>
</protein>
<keyword evidence="2" id="KW-0805">Transcription regulation</keyword>
<dbReference type="Proteomes" id="UP000554482">
    <property type="component" value="Unassembled WGS sequence"/>
</dbReference>
<keyword evidence="3" id="KW-0238">DNA-binding</keyword>
<dbReference type="Gene3D" id="3.30.730.10">
    <property type="entry name" value="AP2/ERF domain"/>
    <property type="match status" value="1"/>
</dbReference>
<dbReference type="GO" id="GO:0003700">
    <property type="term" value="F:DNA-binding transcription factor activity"/>
    <property type="evidence" value="ECO:0007669"/>
    <property type="project" value="InterPro"/>
</dbReference>